<feature type="non-terminal residue" evidence="4">
    <location>
        <position position="1"/>
    </location>
</feature>
<keyword evidence="5" id="KW-1185">Reference proteome</keyword>
<evidence type="ECO:0000313" key="4">
    <source>
        <dbReference type="EMBL" id="PWW73471.1"/>
    </source>
</evidence>
<reference evidence="4 5" key="1">
    <citation type="submission" date="2018-03" db="EMBL/GenBank/DDBJ databases">
        <title>Genomes of Pezizomycetes fungi and the evolution of truffles.</title>
        <authorList>
            <person name="Murat C."/>
            <person name="Payen T."/>
            <person name="Noel B."/>
            <person name="Kuo A."/>
            <person name="Martin F.M."/>
        </authorList>
    </citation>
    <scope>NUCLEOTIDE SEQUENCE [LARGE SCALE GENOMIC DNA]</scope>
    <source>
        <strain evidence="4">091103-1</strain>
    </source>
</reference>
<organism evidence="4 5">
    <name type="scientific">Tuber magnatum</name>
    <name type="common">white Piedmont truffle</name>
    <dbReference type="NCBI Taxonomy" id="42249"/>
    <lineage>
        <taxon>Eukaryota</taxon>
        <taxon>Fungi</taxon>
        <taxon>Dikarya</taxon>
        <taxon>Ascomycota</taxon>
        <taxon>Pezizomycotina</taxon>
        <taxon>Pezizomycetes</taxon>
        <taxon>Pezizales</taxon>
        <taxon>Tuberaceae</taxon>
        <taxon>Tuber</taxon>
    </lineage>
</organism>
<dbReference type="Pfam" id="PF13637">
    <property type="entry name" value="Ank_4"/>
    <property type="match status" value="1"/>
</dbReference>
<dbReference type="Pfam" id="PF12796">
    <property type="entry name" value="Ank_2"/>
    <property type="match status" value="1"/>
</dbReference>
<dbReference type="InterPro" id="IPR002110">
    <property type="entry name" value="Ankyrin_rpt"/>
</dbReference>
<evidence type="ECO:0000256" key="2">
    <source>
        <dbReference type="ARBA" id="ARBA00023043"/>
    </source>
</evidence>
<evidence type="ECO:0000256" key="1">
    <source>
        <dbReference type="ARBA" id="ARBA00022737"/>
    </source>
</evidence>
<dbReference type="Proteomes" id="UP000246991">
    <property type="component" value="Unassembled WGS sequence"/>
</dbReference>
<dbReference type="InterPro" id="IPR036770">
    <property type="entry name" value="Ankyrin_rpt-contain_sf"/>
</dbReference>
<dbReference type="PANTHER" id="PTHR24171">
    <property type="entry name" value="ANKYRIN REPEAT DOMAIN-CONTAINING PROTEIN 39-RELATED"/>
    <property type="match status" value="1"/>
</dbReference>
<name>A0A317SJU1_9PEZI</name>
<dbReference type="Gene3D" id="1.25.40.20">
    <property type="entry name" value="Ankyrin repeat-containing domain"/>
    <property type="match status" value="2"/>
</dbReference>
<comment type="caution">
    <text evidence="4">The sequence shown here is derived from an EMBL/GenBank/DDBJ whole genome shotgun (WGS) entry which is preliminary data.</text>
</comment>
<dbReference type="PROSITE" id="PS50297">
    <property type="entry name" value="ANK_REP_REGION"/>
    <property type="match status" value="2"/>
</dbReference>
<dbReference type="SMART" id="SM00248">
    <property type="entry name" value="ANK"/>
    <property type="match status" value="3"/>
</dbReference>
<proteinExistence type="predicted"/>
<feature type="repeat" description="ANK" evidence="3">
    <location>
        <begin position="56"/>
        <end position="88"/>
    </location>
</feature>
<evidence type="ECO:0000256" key="3">
    <source>
        <dbReference type="PROSITE-ProRule" id="PRU00023"/>
    </source>
</evidence>
<dbReference type="SUPFAM" id="SSF48403">
    <property type="entry name" value="Ankyrin repeat"/>
    <property type="match status" value="1"/>
</dbReference>
<dbReference type="PANTHER" id="PTHR24171:SF9">
    <property type="entry name" value="ANKYRIN REPEAT DOMAIN-CONTAINING PROTEIN 39"/>
    <property type="match status" value="1"/>
</dbReference>
<gene>
    <name evidence="4" type="ORF">C7212DRAFT_33155</name>
</gene>
<dbReference type="PROSITE" id="PS50088">
    <property type="entry name" value="ANK_REPEAT"/>
    <property type="match status" value="2"/>
</dbReference>
<dbReference type="OrthoDB" id="539213at2759"/>
<dbReference type="PRINTS" id="PR01415">
    <property type="entry name" value="ANKYRIN"/>
</dbReference>
<evidence type="ECO:0000313" key="5">
    <source>
        <dbReference type="Proteomes" id="UP000246991"/>
    </source>
</evidence>
<dbReference type="EMBL" id="PYWC01000079">
    <property type="protein sequence ID" value="PWW73471.1"/>
    <property type="molecule type" value="Genomic_DNA"/>
</dbReference>
<feature type="non-terminal residue" evidence="4">
    <location>
        <position position="133"/>
    </location>
</feature>
<sequence>GNRNIVRLLMASGFDPTDKDNQGNNALHWAAKGQNPEIVLDLLASNPNLINDRCIAWKSPLHLAAAWGNIGVVQGLLLGGAQVRATDDFGMTPLHYAAKQGDIQIVEMILRDRGVDVNAEDHLGRTPLYIACE</sequence>
<feature type="repeat" description="ANK" evidence="3">
    <location>
        <begin position="89"/>
        <end position="122"/>
    </location>
</feature>
<keyword evidence="2 3" id="KW-0040">ANK repeat</keyword>
<protein>
    <submittedName>
        <fullName evidence="4">Ankyrin</fullName>
    </submittedName>
</protein>
<keyword evidence="1" id="KW-0677">Repeat</keyword>
<accession>A0A317SJU1</accession>
<dbReference type="AlphaFoldDB" id="A0A317SJU1"/>
<dbReference type="STRING" id="42249.A0A317SJU1"/>